<dbReference type="PANTHER" id="PTHR12526">
    <property type="entry name" value="GLYCOSYLTRANSFERASE"/>
    <property type="match status" value="1"/>
</dbReference>
<gene>
    <name evidence="2" type="ORF">sS8_0463</name>
</gene>
<dbReference type="Proteomes" id="UP000266313">
    <property type="component" value="Chromosome"/>
</dbReference>
<protein>
    <recommendedName>
        <fullName evidence="1">Glycosyl transferase family 1 domain-containing protein</fullName>
    </recommendedName>
</protein>
<dbReference type="EMBL" id="AP017928">
    <property type="protein sequence ID" value="BBA32429.1"/>
    <property type="molecule type" value="Genomic_DNA"/>
</dbReference>
<dbReference type="InterPro" id="IPR001296">
    <property type="entry name" value="Glyco_trans_1"/>
</dbReference>
<accession>A0A286P457</accession>
<dbReference type="CDD" id="cd03801">
    <property type="entry name" value="GT4_PimA-like"/>
    <property type="match status" value="1"/>
</dbReference>
<dbReference type="OrthoDB" id="9801609at2"/>
<evidence type="ECO:0000313" key="2">
    <source>
        <dbReference type="EMBL" id="BBA32429.1"/>
    </source>
</evidence>
<sequence>MRILVLMNMYPPHSDGGYPLLCLETVEELKARGHEVLVLTSTMGLNGRRRIEKDVWRVFEYCPDNKRNEPWSFRLIDLLRWYVRERREQRYLDKAIASFEPDAAFVWATKGMSYALAIRLMAQEFPLFAYVCGYWLIDHNKRARKRRQYQFWAWGGSARGVRGGVKRILKALLAKGLGLTVEFEPLTFDGVAFNNPEMIAGLESPAWKRPPVQIYDSTSVDDFAGISRSGEERPKRFLFVGRFHPSKDPLILVKALELLQSTSAGHDAELTLVGWPHDKSYVDQLEDAIRSLPNPDRVRFREPVAFGEMPALFADHDVLVVPSQADPLPRIAAEAMAAAMPVIVSDRCGISRLLKDRQDALIFPTGDEQQLAEAMKELMENLPLVRDLSEKGRCLAVDYFSTQRMVNEIERFLVDGTRSEERAGHPSFESAA</sequence>
<name>A0A286P457_9GAMM</name>
<evidence type="ECO:0000259" key="1">
    <source>
        <dbReference type="Pfam" id="PF00534"/>
    </source>
</evidence>
<dbReference type="Pfam" id="PF00534">
    <property type="entry name" value="Glycos_transf_1"/>
    <property type="match status" value="1"/>
</dbReference>
<proteinExistence type="predicted"/>
<dbReference type="GO" id="GO:1901135">
    <property type="term" value="P:carbohydrate derivative metabolic process"/>
    <property type="evidence" value="ECO:0007669"/>
    <property type="project" value="UniProtKB-ARBA"/>
</dbReference>
<dbReference type="SUPFAM" id="SSF53756">
    <property type="entry name" value="UDP-Glycosyltransferase/glycogen phosphorylase"/>
    <property type="match status" value="1"/>
</dbReference>
<dbReference type="AlphaFoldDB" id="A0A286P457"/>
<feature type="domain" description="Glycosyl transferase family 1" evidence="1">
    <location>
        <begin position="232"/>
        <end position="393"/>
    </location>
</feature>
<dbReference type="KEGG" id="mmai:sS8_0463"/>
<dbReference type="GO" id="GO:0016757">
    <property type="term" value="F:glycosyltransferase activity"/>
    <property type="evidence" value="ECO:0007669"/>
    <property type="project" value="InterPro"/>
</dbReference>
<reference evidence="2 3" key="1">
    <citation type="submission" date="2016-12" db="EMBL/GenBank/DDBJ databases">
        <title>Genome sequencing of Methylocaldum marinum.</title>
        <authorList>
            <person name="Takeuchi M."/>
            <person name="Kamagata Y."/>
            <person name="Hiraoka S."/>
            <person name="Oshima K."/>
            <person name="Hattori M."/>
            <person name="Iwasaki W."/>
        </authorList>
    </citation>
    <scope>NUCLEOTIDE SEQUENCE [LARGE SCALE GENOMIC DNA]</scope>
    <source>
        <strain evidence="2 3">S8</strain>
    </source>
</reference>
<organism evidence="2 3">
    <name type="scientific">Methylocaldum marinum</name>
    <dbReference type="NCBI Taxonomy" id="1432792"/>
    <lineage>
        <taxon>Bacteria</taxon>
        <taxon>Pseudomonadati</taxon>
        <taxon>Pseudomonadota</taxon>
        <taxon>Gammaproteobacteria</taxon>
        <taxon>Methylococcales</taxon>
        <taxon>Methylococcaceae</taxon>
        <taxon>Methylocaldum</taxon>
    </lineage>
</organism>
<keyword evidence="3" id="KW-1185">Reference proteome</keyword>
<evidence type="ECO:0000313" key="3">
    <source>
        <dbReference type="Proteomes" id="UP000266313"/>
    </source>
</evidence>
<dbReference type="Gene3D" id="3.40.50.2000">
    <property type="entry name" value="Glycogen Phosphorylase B"/>
    <property type="match status" value="2"/>
</dbReference>